<dbReference type="Gene3D" id="1.20.1250.20">
    <property type="entry name" value="MFS general substrate transporter like domains"/>
    <property type="match status" value="1"/>
</dbReference>
<dbReference type="PANTHER" id="PTHR23504">
    <property type="entry name" value="MAJOR FACILITATOR SUPERFAMILY DOMAIN-CONTAINING PROTEIN 10"/>
    <property type="match status" value="1"/>
</dbReference>
<protein>
    <recommendedName>
        <fullName evidence="11">Major facilitator superfamily (MFS) profile domain-containing protein</fullName>
    </recommendedName>
</protein>
<dbReference type="InterPro" id="IPR011701">
    <property type="entry name" value="MFS"/>
</dbReference>
<dbReference type="EMBL" id="JAVRQU010000010">
    <property type="protein sequence ID" value="KAK5698276.1"/>
    <property type="molecule type" value="Genomic_DNA"/>
</dbReference>
<gene>
    <name evidence="9" type="ORF">LTR97_007237</name>
</gene>
<evidence type="ECO:0000256" key="2">
    <source>
        <dbReference type="ARBA" id="ARBA00022448"/>
    </source>
</evidence>
<evidence type="ECO:0000256" key="4">
    <source>
        <dbReference type="ARBA" id="ARBA00022989"/>
    </source>
</evidence>
<name>A0AAN7W619_9PEZI</name>
<evidence type="ECO:0008006" key="11">
    <source>
        <dbReference type="Google" id="ProtNLM"/>
    </source>
</evidence>
<keyword evidence="4 7" id="KW-1133">Transmembrane helix</keyword>
<dbReference type="AlphaFoldDB" id="A0AAN7W619"/>
<sequence length="254" mass="27018">MGFGFCSHLWQMMLCAGIAGVASGNVGVMRTAMAEMVPQEALQAKAFAILPAAAAAGYILGPSVGGFLSQASKGFTAGTMLYRYPFALPAVVTVSISLVAFVLTSLLFLETNVVSHGRGYMPLTASPLQLDDEVPMHPLPDSSISKLAIVQRCAVESSGIPPAETGFGGEEDSDSQPKQSGERGKSLQSMKRAFVQPFKHLGNANVWLFTLLTLSSSGYDNLLPVFLHYDDRVSGEETFHPSMGLGKGRFSLYS</sequence>
<keyword evidence="2" id="KW-0813">Transport</keyword>
<feature type="region of interest" description="Disordered" evidence="6">
    <location>
        <begin position="160"/>
        <end position="186"/>
    </location>
</feature>
<comment type="caution">
    <text evidence="9">The sequence shown here is derived from an EMBL/GenBank/DDBJ whole genome shotgun (WGS) entry which is preliminary data.</text>
</comment>
<feature type="signal peptide" evidence="8">
    <location>
        <begin position="1"/>
        <end position="24"/>
    </location>
</feature>
<feature type="chain" id="PRO_5042905257" description="Major facilitator superfamily (MFS) profile domain-containing protein" evidence="8">
    <location>
        <begin position="25"/>
        <end position="254"/>
    </location>
</feature>
<evidence type="ECO:0000313" key="10">
    <source>
        <dbReference type="Proteomes" id="UP001310594"/>
    </source>
</evidence>
<evidence type="ECO:0000256" key="5">
    <source>
        <dbReference type="ARBA" id="ARBA00023136"/>
    </source>
</evidence>
<keyword evidence="3 7" id="KW-0812">Transmembrane</keyword>
<keyword evidence="8" id="KW-0732">Signal</keyword>
<feature type="transmembrane region" description="Helical" evidence="7">
    <location>
        <begin position="86"/>
        <end position="109"/>
    </location>
</feature>
<evidence type="ECO:0000256" key="7">
    <source>
        <dbReference type="SAM" id="Phobius"/>
    </source>
</evidence>
<dbReference type="PANTHER" id="PTHR23504:SF15">
    <property type="entry name" value="MAJOR FACILITATOR SUPERFAMILY (MFS) PROFILE DOMAIN-CONTAINING PROTEIN"/>
    <property type="match status" value="1"/>
</dbReference>
<dbReference type="InterPro" id="IPR036259">
    <property type="entry name" value="MFS_trans_sf"/>
</dbReference>
<evidence type="ECO:0000313" key="9">
    <source>
        <dbReference type="EMBL" id="KAK5698276.1"/>
    </source>
</evidence>
<reference evidence="9" key="1">
    <citation type="submission" date="2023-08" db="EMBL/GenBank/DDBJ databases">
        <title>Black Yeasts Isolated from many extreme environments.</title>
        <authorList>
            <person name="Coleine C."/>
            <person name="Stajich J.E."/>
            <person name="Selbmann L."/>
        </authorList>
    </citation>
    <scope>NUCLEOTIDE SEQUENCE</scope>
    <source>
        <strain evidence="9">CCFEE 5810</strain>
    </source>
</reference>
<keyword evidence="5 7" id="KW-0472">Membrane</keyword>
<dbReference type="Proteomes" id="UP001310594">
    <property type="component" value="Unassembled WGS sequence"/>
</dbReference>
<evidence type="ECO:0000256" key="6">
    <source>
        <dbReference type="SAM" id="MobiDB-lite"/>
    </source>
</evidence>
<organism evidence="9 10">
    <name type="scientific">Elasticomyces elasticus</name>
    <dbReference type="NCBI Taxonomy" id="574655"/>
    <lineage>
        <taxon>Eukaryota</taxon>
        <taxon>Fungi</taxon>
        <taxon>Dikarya</taxon>
        <taxon>Ascomycota</taxon>
        <taxon>Pezizomycotina</taxon>
        <taxon>Dothideomycetes</taxon>
        <taxon>Dothideomycetidae</taxon>
        <taxon>Mycosphaerellales</taxon>
        <taxon>Teratosphaeriaceae</taxon>
        <taxon>Elasticomyces</taxon>
    </lineage>
</organism>
<dbReference type="SUPFAM" id="SSF103473">
    <property type="entry name" value="MFS general substrate transporter"/>
    <property type="match status" value="1"/>
</dbReference>
<comment type="subcellular location">
    <subcellularLocation>
        <location evidence="1">Membrane</location>
        <topology evidence="1">Multi-pass membrane protein</topology>
    </subcellularLocation>
</comment>
<feature type="transmembrane region" description="Helical" evidence="7">
    <location>
        <begin position="44"/>
        <end position="65"/>
    </location>
</feature>
<evidence type="ECO:0000256" key="1">
    <source>
        <dbReference type="ARBA" id="ARBA00004141"/>
    </source>
</evidence>
<dbReference type="GO" id="GO:0016020">
    <property type="term" value="C:membrane"/>
    <property type="evidence" value="ECO:0007669"/>
    <property type="project" value="UniProtKB-SubCell"/>
</dbReference>
<evidence type="ECO:0000256" key="3">
    <source>
        <dbReference type="ARBA" id="ARBA00022692"/>
    </source>
</evidence>
<dbReference type="Pfam" id="PF07690">
    <property type="entry name" value="MFS_1"/>
    <property type="match status" value="1"/>
</dbReference>
<dbReference type="GO" id="GO:0022857">
    <property type="term" value="F:transmembrane transporter activity"/>
    <property type="evidence" value="ECO:0007669"/>
    <property type="project" value="InterPro"/>
</dbReference>
<proteinExistence type="predicted"/>
<evidence type="ECO:0000256" key="8">
    <source>
        <dbReference type="SAM" id="SignalP"/>
    </source>
</evidence>
<accession>A0AAN7W619</accession>